<dbReference type="GO" id="GO:0000150">
    <property type="term" value="F:DNA strand exchange activity"/>
    <property type="evidence" value="ECO:0007669"/>
    <property type="project" value="InterPro"/>
</dbReference>
<evidence type="ECO:0000259" key="7">
    <source>
        <dbReference type="PROSITE" id="PS51736"/>
    </source>
</evidence>
<feature type="domain" description="Resolvase/invertase-type recombinase catalytic" evidence="7">
    <location>
        <begin position="2"/>
        <end position="150"/>
    </location>
</feature>
<dbReference type="InterPro" id="IPR036162">
    <property type="entry name" value="Resolvase-like_N_sf"/>
</dbReference>
<dbReference type="InterPro" id="IPR038109">
    <property type="entry name" value="DNA_bind_recomb_sf"/>
</dbReference>
<dbReference type="RefSeq" id="WP_158245917.1">
    <property type="nucleotide sequence ID" value="NZ_CVTD020000015.1"/>
</dbReference>
<evidence type="ECO:0008006" key="11">
    <source>
        <dbReference type="Google" id="ProtNLM"/>
    </source>
</evidence>
<evidence type="ECO:0000256" key="5">
    <source>
        <dbReference type="PROSITE-ProRule" id="PRU10137"/>
    </source>
</evidence>
<evidence type="ECO:0000313" key="10">
    <source>
        <dbReference type="Proteomes" id="UP000236497"/>
    </source>
</evidence>
<evidence type="ECO:0000256" key="4">
    <source>
        <dbReference type="PIRSR" id="PIRSR606118-50"/>
    </source>
</evidence>
<evidence type="ECO:0000256" key="3">
    <source>
        <dbReference type="ARBA" id="ARBA00023172"/>
    </source>
</evidence>
<dbReference type="Pfam" id="PF13408">
    <property type="entry name" value="Zn_ribbon_recom"/>
    <property type="match status" value="1"/>
</dbReference>
<reference evidence="9 10" key="1">
    <citation type="submission" date="2015-06" db="EMBL/GenBank/DDBJ databases">
        <authorList>
            <person name="Wibberg Daniel"/>
        </authorList>
    </citation>
    <scope>NUCLEOTIDE SEQUENCE [LARGE SCALE GENOMIC DNA]</scope>
    <source>
        <strain evidence="9 10">T3/55T</strain>
    </source>
</reference>
<evidence type="ECO:0000313" key="9">
    <source>
        <dbReference type="EMBL" id="CRZ34623.1"/>
    </source>
</evidence>
<feature type="coiled-coil region" evidence="6">
    <location>
        <begin position="366"/>
        <end position="421"/>
    </location>
</feature>
<dbReference type="Gene3D" id="3.90.1750.20">
    <property type="entry name" value="Putative Large Serine Recombinase, Chain B, Domain 2"/>
    <property type="match status" value="1"/>
</dbReference>
<dbReference type="GO" id="GO:0003677">
    <property type="term" value="F:DNA binding"/>
    <property type="evidence" value="ECO:0007669"/>
    <property type="project" value="UniProtKB-KW"/>
</dbReference>
<dbReference type="PROSITE" id="PS00397">
    <property type="entry name" value="RECOMBINASES_1"/>
    <property type="match status" value="1"/>
</dbReference>
<dbReference type="InterPro" id="IPR050639">
    <property type="entry name" value="SSR_resolvase"/>
</dbReference>
<evidence type="ECO:0000256" key="2">
    <source>
        <dbReference type="ARBA" id="ARBA00023125"/>
    </source>
</evidence>
<feature type="active site" description="O-(5'-phospho-DNA)-serine intermediate" evidence="4 5">
    <location>
        <position position="10"/>
    </location>
</feature>
<dbReference type="PROSITE" id="PS51737">
    <property type="entry name" value="RECOMBINASE_DNA_BIND"/>
    <property type="match status" value="1"/>
</dbReference>
<dbReference type="Pfam" id="PF00239">
    <property type="entry name" value="Resolvase"/>
    <property type="match status" value="1"/>
</dbReference>
<feature type="domain" description="Recombinase" evidence="8">
    <location>
        <begin position="159"/>
        <end position="262"/>
    </location>
</feature>
<dbReference type="InterPro" id="IPR011109">
    <property type="entry name" value="DNA_bind_recombinase_dom"/>
</dbReference>
<keyword evidence="10" id="KW-1185">Reference proteome</keyword>
<dbReference type="SUPFAM" id="SSF53041">
    <property type="entry name" value="Resolvase-like"/>
    <property type="match status" value="1"/>
</dbReference>
<evidence type="ECO:0000256" key="1">
    <source>
        <dbReference type="ARBA" id="ARBA00022908"/>
    </source>
</evidence>
<dbReference type="Gene3D" id="3.40.50.1390">
    <property type="entry name" value="Resolvase, N-terminal catalytic domain"/>
    <property type="match status" value="1"/>
</dbReference>
<dbReference type="AlphaFoldDB" id="A0A0H5SWB9"/>
<dbReference type="Pfam" id="PF07508">
    <property type="entry name" value="Recombinase"/>
    <property type="match status" value="1"/>
</dbReference>
<sequence>MRAAIYVRVSTLEQAEQGHSISEQISRLEKYCEAKEWTIVRTYTDPGYSGANTDRPALKSLINDVETGNIDIVVVYKLDRLSRSQKDTLYLIEDVFLKNKVEFVSMSENFDTSTPLGKAMIGILSVFAQLEREQIKERMAMGNIGRAKEGYWRGGSGVPIGYYFKNGELVIDEYEAMQIKEIFGLFIKGHTFCSIQKIMKQKYTNKYSSWNNAHTIAKIISNPTYIGKLRYKGKVYDGRHQPIIDEETFRLAQIRYEEVKRKMGHQQKSPYRGKHLLSGLMFCGNCGARYFTHSVVRKNGKTTRYYICYSRDGHGHMSKMKGCKNPNYKMEDLDNIIINEILKLSFDREAIEKIYNENRAVPEDKIEILNKRIKEIDKQVSKLMDLYQLDFMPLQDISARIELLQKEKENLSNEIKELTGKEPDITLDEARDILINASDVFKNGSMEEKRMFINSLIKKIIIYESEIKIYWKFC</sequence>
<gene>
    <name evidence="9" type="ORF">HHT355_1422</name>
</gene>
<dbReference type="PANTHER" id="PTHR30461:SF23">
    <property type="entry name" value="DNA RECOMBINASE-RELATED"/>
    <property type="match status" value="1"/>
</dbReference>
<organism evidence="9 10">
    <name type="scientific">Herbinix hemicellulosilytica</name>
    <dbReference type="NCBI Taxonomy" id="1564487"/>
    <lineage>
        <taxon>Bacteria</taxon>
        <taxon>Bacillati</taxon>
        <taxon>Bacillota</taxon>
        <taxon>Clostridia</taxon>
        <taxon>Lachnospirales</taxon>
        <taxon>Lachnospiraceae</taxon>
        <taxon>Herbinix</taxon>
    </lineage>
</organism>
<keyword evidence="3" id="KW-0233">DNA recombination</keyword>
<dbReference type="CDD" id="cd03768">
    <property type="entry name" value="SR_ResInv"/>
    <property type="match status" value="1"/>
</dbReference>
<dbReference type="PANTHER" id="PTHR30461">
    <property type="entry name" value="DNA-INVERTASE FROM LAMBDOID PROPHAGE"/>
    <property type="match status" value="1"/>
</dbReference>
<name>A0A0H5SWB9_HERHM</name>
<dbReference type="InterPro" id="IPR006118">
    <property type="entry name" value="Recombinase_CS"/>
</dbReference>
<evidence type="ECO:0000259" key="8">
    <source>
        <dbReference type="PROSITE" id="PS51737"/>
    </source>
</evidence>
<dbReference type="GO" id="GO:0015074">
    <property type="term" value="P:DNA integration"/>
    <property type="evidence" value="ECO:0007669"/>
    <property type="project" value="UniProtKB-KW"/>
</dbReference>
<dbReference type="SMART" id="SM00857">
    <property type="entry name" value="Resolvase"/>
    <property type="match status" value="1"/>
</dbReference>
<dbReference type="FunFam" id="3.40.50.1390:FF:000009">
    <property type="entry name" value="Recombinase family protein"/>
    <property type="match status" value="1"/>
</dbReference>
<evidence type="ECO:0000256" key="6">
    <source>
        <dbReference type="SAM" id="Coils"/>
    </source>
</evidence>
<dbReference type="InterPro" id="IPR025827">
    <property type="entry name" value="Zn_ribbon_recom_dom"/>
</dbReference>
<keyword evidence="6" id="KW-0175">Coiled coil</keyword>
<dbReference type="PROSITE" id="PS51736">
    <property type="entry name" value="RECOMBINASES_3"/>
    <property type="match status" value="1"/>
</dbReference>
<dbReference type="InterPro" id="IPR006119">
    <property type="entry name" value="Resolv_N"/>
</dbReference>
<dbReference type="Proteomes" id="UP000236497">
    <property type="component" value="Unassembled WGS sequence"/>
</dbReference>
<keyword evidence="2" id="KW-0238">DNA-binding</keyword>
<accession>A0A0H5SWB9</accession>
<dbReference type="EMBL" id="CVTD020000015">
    <property type="protein sequence ID" value="CRZ34623.1"/>
    <property type="molecule type" value="Genomic_DNA"/>
</dbReference>
<proteinExistence type="predicted"/>
<keyword evidence="1" id="KW-0229">DNA integration</keyword>
<protein>
    <recommendedName>
        <fullName evidence="11">DNA invertase Pin-like site-specific DNA recombinase</fullName>
    </recommendedName>
</protein>